<keyword evidence="5" id="KW-1185">Reference proteome</keyword>
<feature type="compositionally biased region" description="Basic residues" evidence="1">
    <location>
        <begin position="1"/>
        <end position="12"/>
    </location>
</feature>
<protein>
    <submittedName>
        <fullName evidence="3">Uncharacterized protein</fullName>
    </submittedName>
</protein>
<dbReference type="Proteomes" id="UP000232688">
    <property type="component" value="Unassembled WGS sequence"/>
</dbReference>
<dbReference type="VEuPathDB" id="FungiDB:RhiirFUN_013599"/>
<feature type="compositionally biased region" description="Basic and acidic residues" evidence="1">
    <location>
        <begin position="157"/>
        <end position="170"/>
    </location>
</feature>
<evidence type="ECO:0000313" key="5">
    <source>
        <dbReference type="Proteomes" id="UP000234323"/>
    </source>
</evidence>
<dbReference type="EMBL" id="LLXH01000860">
    <property type="protein sequence ID" value="PKC62417.1"/>
    <property type="molecule type" value="Genomic_DNA"/>
</dbReference>
<feature type="compositionally biased region" description="Low complexity" evidence="1">
    <location>
        <begin position="39"/>
        <end position="61"/>
    </location>
</feature>
<evidence type="ECO:0000313" key="3">
    <source>
        <dbReference type="EMBL" id="PKY51782.1"/>
    </source>
</evidence>
<proteinExistence type="predicted"/>
<accession>A0A2I1GYT0</accession>
<dbReference type="AlphaFoldDB" id="A0A2I1GYT0"/>
<reference evidence="2 4" key="2">
    <citation type="submission" date="2017-10" db="EMBL/GenBank/DDBJ databases">
        <title>Extensive intraspecific genome diversity in a model arbuscular mycorrhizal fungus.</title>
        <authorList>
            <person name="Chen E.C.H."/>
            <person name="Morin E."/>
            <person name="Baudet D."/>
            <person name="Noel J."/>
            <person name="Ndikumana S."/>
            <person name="Charron P."/>
            <person name="St-Onge C."/>
            <person name="Giorgi J."/>
            <person name="Grigoriev I.V."/>
            <person name="Roux C."/>
            <person name="Martin F.M."/>
            <person name="Corradi N."/>
        </authorList>
    </citation>
    <scope>NUCLEOTIDE SEQUENCE [LARGE SCALE GENOMIC DNA]</scope>
    <source>
        <strain evidence="2 4">A1</strain>
    </source>
</reference>
<evidence type="ECO:0000313" key="4">
    <source>
        <dbReference type="Proteomes" id="UP000232688"/>
    </source>
</evidence>
<gene>
    <name evidence="2" type="ORF">RhiirA1_423850</name>
    <name evidence="3" type="ORF">RhiirA4_407727</name>
</gene>
<feature type="non-terminal residue" evidence="3">
    <location>
        <position position="203"/>
    </location>
</feature>
<reference evidence="3 5" key="1">
    <citation type="submission" date="2015-10" db="EMBL/GenBank/DDBJ databases">
        <title>Genome analyses suggest a sexual origin of heterokaryosis in a supposedly ancient asexual fungus.</title>
        <authorList>
            <person name="Ropars J."/>
            <person name="Sedzielewska K."/>
            <person name="Noel J."/>
            <person name="Charron P."/>
            <person name="Farinelli L."/>
            <person name="Marton T."/>
            <person name="Kruger M."/>
            <person name="Pelin A."/>
            <person name="Brachmann A."/>
            <person name="Corradi N."/>
        </authorList>
    </citation>
    <scope>NUCLEOTIDE SEQUENCE [LARGE SCALE GENOMIC DNA]</scope>
    <source>
        <strain evidence="3 5">A4</strain>
    </source>
</reference>
<dbReference type="VEuPathDB" id="FungiDB:RhiirA1_423850"/>
<dbReference type="VEuPathDB" id="FungiDB:FUN_016786"/>
<name>A0A2I1GYT0_9GLOM</name>
<evidence type="ECO:0000313" key="2">
    <source>
        <dbReference type="EMBL" id="PKC62417.1"/>
    </source>
</evidence>
<sequence length="203" mass="22941">MATRHNHWRQRDRRSSSPSTRSSITNSPPPPSHHRSRSTKTSTRSVSPQTRSSTGNSGGSSPKRSDLERVISSKRPLKISIQKRVENNSENEDEINHYKEQVEESMLPNLTESLDVYKNLHTTGTSIRDETNLEERSLKDNEKGGWTGWRSIVAINEEKERDHKKLKDDAADSETATDQTADMDLSSGENDEQPSQSQNKLSI</sequence>
<feature type="region of interest" description="Disordered" evidence="1">
    <location>
        <begin position="157"/>
        <end position="203"/>
    </location>
</feature>
<organism evidence="3 5">
    <name type="scientific">Rhizophagus irregularis</name>
    <dbReference type="NCBI Taxonomy" id="588596"/>
    <lineage>
        <taxon>Eukaryota</taxon>
        <taxon>Fungi</taxon>
        <taxon>Fungi incertae sedis</taxon>
        <taxon>Mucoromycota</taxon>
        <taxon>Glomeromycotina</taxon>
        <taxon>Glomeromycetes</taxon>
        <taxon>Glomerales</taxon>
        <taxon>Glomeraceae</taxon>
        <taxon>Rhizophagus</taxon>
    </lineage>
</organism>
<reference evidence="2 4" key="3">
    <citation type="submission" date="2017-10" db="EMBL/GenBank/DDBJ databases">
        <title>Genome analyses suggest a sexual origin of heterokaryosis in a supposedly ancient asexual fungus.</title>
        <authorList>
            <person name="Corradi N."/>
            <person name="Sedzielewska K."/>
            <person name="Noel J."/>
            <person name="Charron P."/>
            <person name="Farinelli L."/>
            <person name="Marton T."/>
            <person name="Kruger M."/>
            <person name="Pelin A."/>
            <person name="Brachmann A."/>
            <person name="Corradi N."/>
        </authorList>
    </citation>
    <scope>NUCLEOTIDE SEQUENCE [LARGE SCALE GENOMIC DNA]</scope>
    <source>
        <strain evidence="2 4">A1</strain>
    </source>
</reference>
<evidence type="ECO:0000256" key="1">
    <source>
        <dbReference type="SAM" id="MobiDB-lite"/>
    </source>
</evidence>
<dbReference type="Proteomes" id="UP000234323">
    <property type="component" value="Unassembled WGS sequence"/>
</dbReference>
<dbReference type="EMBL" id="LLXI01001080">
    <property type="protein sequence ID" value="PKY51782.1"/>
    <property type="molecule type" value="Genomic_DNA"/>
</dbReference>
<feature type="compositionally biased region" description="Polar residues" evidence="1">
    <location>
        <begin position="193"/>
        <end position="203"/>
    </location>
</feature>
<feature type="compositionally biased region" description="Low complexity" evidence="1">
    <location>
        <begin position="16"/>
        <end position="26"/>
    </location>
</feature>
<feature type="region of interest" description="Disordered" evidence="1">
    <location>
        <begin position="1"/>
        <end position="94"/>
    </location>
</feature>
<comment type="caution">
    <text evidence="3">The sequence shown here is derived from an EMBL/GenBank/DDBJ whole genome shotgun (WGS) entry which is preliminary data.</text>
</comment>